<dbReference type="Proteomes" id="UP001165586">
    <property type="component" value="Unassembled WGS sequence"/>
</dbReference>
<proteinExistence type="predicted"/>
<dbReference type="RefSeq" id="WP_259541249.1">
    <property type="nucleotide sequence ID" value="NZ_JANLCJ010000009.1"/>
</dbReference>
<organism evidence="2 3">
    <name type="scientific">Herbiconiux daphne</name>
    <dbReference type="NCBI Taxonomy" id="2970914"/>
    <lineage>
        <taxon>Bacteria</taxon>
        <taxon>Bacillati</taxon>
        <taxon>Actinomycetota</taxon>
        <taxon>Actinomycetes</taxon>
        <taxon>Micrococcales</taxon>
        <taxon>Microbacteriaceae</taxon>
        <taxon>Herbiconiux</taxon>
    </lineage>
</organism>
<evidence type="ECO:0000313" key="2">
    <source>
        <dbReference type="EMBL" id="MCS5735916.1"/>
    </source>
</evidence>
<evidence type="ECO:0000256" key="1">
    <source>
        <dbReference type="SAM" id="MobiDB-lite"/>
    </source>
</evidence>
<evidence type="ECO:0000313" key="3">
    <source>
        <dbReference type="Proteomes" id="UP001165586"/>
    </source>
</evidence>
<gene>
    <name evidence="2" type="ORF">N1032_19430</name>
</gene>
<name>A0ABT2H7H5_9MICO</name>
<comment type="caution">
    <text evidence="2">The sequence shown here is derived from an EMBL/GenBank/DDBJ whole genome shotgun (WGS) entry which is preliminary data.</text>
</comment>
<feature type="region of interest" description="Disordered" evidence="1">
    <location>
        <begin position="1"/>
        <end position="24"/>
    </location>
</feature>
<reference evidence="2" key="1">
    <citation type="submission" date="2022-08" db="EMBL/GenBank/DDBJ databases">
        <authorList>
            <person name="Deng Y."/>
            <person name="Han X.-F."/>
            <person name="Zhang Y.-Q."/>
        </authorList>
    </citation>
    <scope>NUCLEOTIDE SEQUENCE</scope>
    <source>
        <strain evidence="2">CPCC 203386</strain>
    </source>
</reference>
<dbReference type="EMBL" id="JANLCJ010000009">
    <property type="protein sequence ID" value="MCS5735916.1"/>
    <property type="molecule type" value="Genomic_DNA"/>
</dbReference>
<protein>
    <submittedName>
        <fullName evidence="2">Uncharacterized protein</fullName>
    </submittedName>
</protein>
<keyword evidence="3" id="KW-1185">Reference proteome</keyword>
<accession>A0ABT2H7H5</accession>
<sequence>MGNRYRRTISPQSAAGSPADSVDSSDPYAAYLSWVAQGRPSMTGGGAVRPEAGTVLLSEHVQVQELSSALPEPEKSSPWRRLVAAFRR</sequence>